<dbReference type="SUPFAM" id="SSF54593">
    <property type="entry name" value="Glyoxalase/Bleomycin resistance protein/Dihydroxybiphenyl dioxygenase"/>
    <property type="match status" value="1"/>
</dbReference>
<comment type="caution">
    <text evidence="2">The sequence shown here is derived from an EMBL/GenBank/DDBJ whole genome shotgun (WGS) entry which is preliminary data.</text>
</comment>
<dbReference type="OrthoDB" id="2453533at2"/>
<dbReference type="InterPro" id="IPR004360">
    <property type="entry name" value="Glyas_Fos-R_dOase_dom"/>
</dbReference>
<dbReference type="CDD" id="cd06587">
    <property type="entry name" value="VOC"/>
    <property type="match status" value="1"/>
</dbReference>
<feature type="domain" description="VOC" evidence="1">
    <location>
        <begin position="2"/>
        <end position="111"/>
    </location>
</feature>
<evidence type="ECO:0000313" key="2">
    <source>
        <dbReference type="EMBL" id="OLF15101.1"/>
    </source>
</evidence>
<dbReference type="STRING" id="1912961.BU204_23840"/>
<name>A0A1Q8CL57_9PSEU</name>
<dbReference type="InterPro" id="IPR037523">
    <property type="entry name" value="VOC_core"/>
</dbReference>
<evidence type="ECO:0000313" key="3">
    <source>
        <dbReference type="Proteomes" id="UP000185596"/>
    </source>
</evidence>
<evidence type="ECO:0000259" key="1">
    <source>
        <dbReference type="PROSITE" id="PS51819"/>
    </source>
</evidence>
<reference evidence="2 3" key="1">
    <citation type="submission" date="2016-12" db="EMBL/GenBank/DDBJ databases">
        <title>The draft genome sequence of Actinophytocola sp. 11-183.</title>
        <authorList>
            <person name="Wang W."/>
            <person name="Yuan L."/>
        </authorList>
    </citation>
    <scope>NUCLEOTIDE SEQUENCE [LARGE SCALE GENOMIC DNA]</scope>
    <source>
        <strain evidence="2 3">11-183</strain>
    </source>
</reference>
<keyword evidence="3" id="KW-1185">Reference proteome</keyword>
<dbReference type="Gene3D" id="3.10.180.10">
    <property type="entry name" value="2,3-Dihydroxybiphenyl 1,2-Dioxygenase, domain 1"/>
    <property type="match status" value="1"/>
</dbReference>
<accession>A0A1Q8CL57</accession>
<dbReference type="RefSeq" id="WP_075127961.1">
    <property type="nucleotide sequence ID" value="NZ_MSIE01000045.1"/>
</dbReference>
<organism evidence="2 3">
    <name type="scientific">Actinophytocola xanthii</name>
    <dbReference type="NCBI Taxonomy" id="1912961"/>
    <lineage>
        <taxon>Bacteria</taxon>
        <taxon>Bacillati</taxon>
        <taxon>Actinomycetota</taxon>
        <taxon>Actinomycetes</taxon>
        <taxon>Pseudonocardiales</taxon>
        <taxon>Pseudonocardiaceae</taxon>
    </lineage>
</organism>
<dbReference type="PROSITE" id="PS51819">
    <property type="entry name" value="VOC"/>
    <property type="match status" value="1"/>
</dbReference>
<dbReference type="EMBL" id="MSIE01000045">
    <property type="protein sequence ID" value="OLF15101.1"/>
    <property type="molecule type" value="Genomic_DNA"/>
</dbReference>
<dbReference type="Proteomes" id="UP000185596">
    <property type="component" value="Unassembled WGS sequence"/>
</dbReference>
<gene>
    <name evidence="2" type="ORF">BU204_23840</name>
</gene>
<dbReference type="Pfam" id="PF00903">
    <property type="entry name" value="Glyoxalase"/>
    <property type="match status" value="1"/>
</dbReference>
<protein>
    <submittedName>
        <fullName evidence="2">Glyoxalase</fullName>
    </submittedName>
</protein>
<proteinExistence type="predicted"/>
<dbReference type="AlphaFoldDB" id="A0A1Q8CL57"/>
<dbReference type="InterPro" id="IPR029068">
    <property type="entry name" value="Glyas_Bleomycin-R_OHBP_Dase"/>
</dbReference>
<sequence length="115" mass="12643">MTLDLFAGVAVDDFAAALEWYERLFGTPPAFFPHDTEAVWALAEHCLVYVVRRPEHAGHALLTLMVDDLDSRVAGVAERGVEPENRETYGNGVRKITYVDPEGNEIAFGQVPPGS</sequence>